<gene>
    <name evidence="2" type="ORF">VNI00_018060</name>
</gene>
<dbReference type="Pfam" id="PF06176">
    <property type="entry name" value="WaaY"/>
    <property type="match status" value="1"/>
</dbReference>
<dbReference type="Gene3D" id="1.10.510.10">
    <property type="entry name" value="Transferase(Phosphotransferase) domain 1"/>
    <property type="match status" value="1"/>
</dbReference>
<protein>
    <recommendedName>
        <fullName evidence="4">Non-specific serine/threonine protein kinase</fullName>
    </recommendedName>
</protein>
<dbReference type="PANTHER" id="PTHR37171">
    <property type="entry name" value="SERINE/THREONINE-PROTEIN KINASE YRZF-RELATED"/>
    <property type="match status" value="1"/>
</dbReference>
<feature type="compositionally biased region" description="Low complexity" evidence="1">
    <location>
        <begin position="322"/>
        <end position="339"/>
    </location>
</feature>
<feature type="compositionally biased region" description="Basic and acidic residues" evidence="1">
    <location>
        <begin position="68"/>
        <end position="79"/>
    </location>
</feature>
<evidence type="ECO:0000256" key="1">
    <source>
        <dbReference type="SAM" id="MobiDB-lite"/>
    </source>
</evidence>
<dbReference type="Proteomes" id="UP001383192">
    <property type="component" value="Unassembled WGS sequence"/>
</dbReference>
<evidence type="ECO:0000313" key="3">
    <source>
        <dbReference type="Proteomes" id="UP001383192"/>
    </source>
</evidence>
<feature type="region of interest" description="Disordered" evidence="1">
    <location>
        <begin position="301"/>
        <end position="383"/>
    </location>
</feature>
<evidence type="ECO:0000313" key="2">
    <source>
        <dbReference type="EMBL" id="KAK7019450.1"/>
    </source>
</evidence>
<dbReference type="PROSITE" id="PS00109">
    <property type="entry name" value="PROTEIN_KINASE_TYR"/>
    <property type="match status" value="1"/>
</dbReference>
<dbReference type="SUPFAM" id="SSF56112">
    <property type="entry name" value="Protein kinase-like (PK-like)"/>
    <property type="match status" value="1"/>
</dbReference>
<dbReference type="PANTHER" id="PTHR37171:SF1">
    <property type="entry name" value="SERINE_THREONINE-PROTEIN KINASE YRZF-RELATED"/>
    <property type="match status" value="1"/>
</dbReference>
<proteinExistence type="predicted"/>
<dbReference type="EMBL" id="JAYKXP010000207">
    <property type="protein sequence ID" value="KAK7019450.1"/>
    <property type="molecule type" value="Genomic_DNA"/>
</dbReference>
<dbReference type="InterPro" id="IPR008266">
    <property type="entry name" value="Tyr_kinase_AS"/>
</dbReference>
<dbReference type="InterPro" id="IPR052396">
    <property type="entry name" value="Meiotic_Drive_Suppr_Kinase"/>
</dbReference>
<name>A0AAW0B1G2_9AGAR</name>
<organism evidence="2 3">
    <name type="scientific">Paramarasmius palmivorus</name>
    <dbReference type="NCBI Taxonomy" id="297713"/>
    <lineage>
        <taxon>Eukaryota</taxon>
        <taxon>Fungi</taxon>
        <taxon>Dikarya</taxon>
        <taxon>Basidiomycota</taxon>
        <taxon>Agaricomycotina</taxon>
        <taxon>Agaricomycetes</taxon>
        <taxon>Agaricomycetidae</taxon>
        <taxon>Agaricales</taxon>
        <taxon>Marasmiineae</taxon>
        <taxon>Marasmiaceae</taxon>
        <taxon>Paramarasmius</taxon>
    </lineage>
</organism>
<feature type="region of interest" description="Disordered" evidence="1">
    <location>
        <begin position="57"/>
        <end position="79"/>
    </location>
</feature>
<evidence type="ECO:0008006" key="4">
    <source>
        <dbReference type="Google" id="ProtNLM"/>
    </source>
</evidence>
<dbReference type="GO" id="GO:0004672">
    <property type="term" value="F:protein kinase activity"/>
    <property type="evidence" value="ECO:0007669"/>
    <property type="project" value="InterPro"/>
</dbReference>
<dbReference type="InterPro" id="IPR009330">
    <property type="entry name" value="LipoPS_heptP_kinase"/>
</dbReference>
<reference evidence="2 3" key="1">
    <citation type="submission" date="2024-01" db="EMBL/GenBank/DDBJ databases">
        <title>A draft genome for a cacao thread blight-causing isolate of Paramarasmius palmivorus.</title>
        <authorList>
            <person name="Baruah I.K."/>
            <person name="Bukari Y."/>
            <person name="Amoako-Attah I."/>
            <person name="Meinhardt L.W."/>
            <person name="Bailey B.A."/>
            <person name="Cohen S.P."/>
        </authorList>
    </citation>
    <scope>NUCLEOTIDE SEQUENCE [LARGE SCALE GENOMIC DNA]</scope>
    <source>
        <strain evidence="2 3">GH-12</strain>
    </source>
</reference>
<keyword evidence="3" id="KW-1185">Reference proteome</keyword>
<comment type="caution">
    <text evidence="2">The sequence shown here is derived from an EMBL/GenBank/DDBJ whole genome shotgun (WGS) entry which is preliminary data.</text>
</comment>
<dbReference type="AlphaFoldDB" id="A0AAW0B1G2"/>
<dbReference type="InterPro" id="IPR011009">
    <property type="entry name" value="Kinase-like_dom_sf"/>
</dbReference>
<sequence length="883" mass="99107">MSAQSPLFAHSTRGPRQLRWGFVPAAEAAYTRNTSTPPPILTLKRTGDVLEQDNLKRRKTNAPSAESDPVKKALQEKAKLPRKKAPSMSTCLWMSVEEGLEVKAFSINHIDPFLVKNEVKTDVFSEAVRVIRCRLGFRYDPEDVRAMCSMWWFKDDQVSGKSLQEKLVTTPLAELAERVAFQENAYTWNDSPNYIRFIFTVPKLPSLIVNRIINEWSDEDRILSLYDDYRASLGIVLQCNERGEYVVDTGEEKKGIVECLPIPQRCVETTTHPWVQYRALRVEYAMGEEANQKMKEILSASSNGSEVIERSPSPNLCPSADSIRASSTRSGSPSRSSDSQYGVIDNDATDREQSAWQPSIVSKPDVQNDVQNSPRYTLNGRHSLAGGDRQAPFIGLFCDIFVEYEQTRKRYKRGKAKFSWQFQREVHLLTVSLMNIQTGGNAEQRRLEDIRGTLGSILGVKLSDMRLENGSKPDLVHLILAVGHTSIVIEIKAEFASTIDPFVQSGSSYISSVQSVWTLPALASTCAPAFLLAIAGQFISIGAAVLTSRTIIQPLHKCGYYSTAYIAYPTDNSKGLHSLCCTFLAMREAIQHLNNFYNTIVNPPCDPRLVVVGNPLIDAHQRFFPWPKSFIYTDSTNRKQRIHFRYICPLTNSGSCVTFKVQLVPPPTPDQDSHPLRDTLFRAIPNASWDSIVTGTLNPMMGEHTQLVVKFVMQYGIEAHRHMATVERAPALISFDDFALTGGYLDMKMVVMEFVDGHNLAGCMMTDDLVLELEASMSTLHLAGFVHGDIRRENLMLTRDGRVMFVDFDTSCTIKHRKATVPITGPDDSPWEVQVMRTTDDDLPTFPPTFSTALLRIAQVGEDGFVDAMTDKHMFEHMLQSKE</sequence>
<accession>A0AAW0B1G2</accession>